<proteinExistence type="predicted"/>
<dbReference type="InterPro" id="IPR056920">
    <property type="entry name" value="PRTase-CE"/>
</dbReference>
<sequence length="327" mass="38709">MSNNSIDNIIKPNKHNFNNKNLNIWFDKADTDIRTIAKEFILKTTYISYTNFLKYLKKCYLEMITTSLKDVNTLQFFIISDDTSTSFKTKSGYWIYKHLLNYINKDTYKIKIVNDISDIDFQLPVIIPDDASYSGSQLSSFIELFENKMVDLYLLIPFMSNTAIDVVKNAHNEYNIEGELYFPKNKYIIKPIYNLMEEEKIEKFFSYYTKDGKNIREYPIFFDHKVADNYSSFPLIYTFGIIPNTHNKNIIQMCKKNRLPLIDHYSKLERIAILNNCQTDIEYNISSPPCPLQPYKKNFIKLSRKSSKMSFNKTKSNKYTKTKRMTY</sequence>
<protein>
    <recommendedName>
        <fullName evidence="2">PRTase-CE domain-containing protein</fullName>
    </recommendedName>
</protein>
<dbReference type="Pfam" id="PF24390">
    <property type="entry name" value="PRTase-CE"/>
    <property type="match status" value="1"/>
</dbReference>
<evidence type="ECO:0000313" key="3">
    <source>
        <dbReference type="EMBL" id="QHU07157.1"/>
    </source>
</evidence>
<accession>A0A6C0JRU1</accession>
<feature type="domain" description="PRTase-CE" evidence="2">
    <location>
        <begin position="26"/>
        <end position="217"/>
    </location>
</feature>
<feature type="compositionally biased region" description="Basic residues" evidence="1">
    <location>
        <begin position="315"/>
        <end position="327"/>
    </location>
</feature>
<reference evidence="3" key="1">
    <citation type="journal article" date="2020" name="Nature">
        <title>Giant virus diversity and host interactions through global metagenomics.</title>
        <authorList>
            <person name="Schulz F."/>
            <person name="Roux S."/>
            <person name="Paez-Espino D."/>
            <person name="Jungbluth S."/>
            <person name="Walsh D.A."/>
            <person name="Denef V.J."/>
            <person name="McMahon K.D."/>
            <person name="Konstantinidis K.T."/>
            <person name="Eloe-Fadrosh E.A."/>
            <person name="Kyrpides N.C."/>
            <person name="Woyke T."/>
        </authorList>
    </citation>
    <scope>NUCLEOTIDE SEQUENCE</scope>
    <source>
        <strain evidence="3">GVMAG-S-1040241-154</strain>
    </source>
</reference>
<name>A0A6C0JRU1_9ZZZZ</name>
<dbReference type="AlphaFoldDB" id="A0A6C0JRU1"/>
<evidence type="ECO:0000259" key="2">
    <source>
        <dbReference type="Pfam" id="PF24390"/>
    </source>
</evidence>
<organism evidence="3">
    <name type="scientific">viral metagenome</name>
    <dbReference type="NCBI Taxonomy" id="1070528"/>
    <lineage>
        <taxon>unclassified sequences</taxon>
        <taxon>metagenomes</taxon>
        <taxon>organismal metagenomes</taxon>
    </lineage>
</organism>
<feature type="region of interest" description="Disordered" evidence="1">
    <location>
        <begin position="308"/>
        <end position="327"/>
    </location>
</feature>
<evidence type="ECO:0000256" key="1">
    <source>
        <dbReference type="SAM" id="MobiDB-lite"/>
    </source>
</evidence>
<dbReference type="EMBL" id="MN740684">
    <property type="protein sequence ID" value="QHU07157.1"/>
    <property type="molecule type" value="Genomic_DNA"/>
</dbReference>